<protein>
    <submittedName>
        <fullName evidence="1">Uncharacterized protein</fullName>
    </submittedName>
</protein>
<accession>A0A3M2L7Z1</accession>
<reference evidence="1 2" key="1">
    <citation type="submission" date="2018-10" db="EMBL/GenBank/DDBJ databases">
        <title>Isolation from cow dung.</title>
        <authorList>
            <person name="Ling L."/>
        </authorList>
    </citation>
    <scope>NUCLEOTIDE SEQUENCE [LARGE SCALE GENOMIC DNA]</scope>
    <source>
        <strain evidence="1 2">NEAU-LL90</strain>
    </source>
</reference>
<comment type="caution">
    <text evidence="1">The sequence shown here is derived from an EMBL/GenBank/DDBJ whole genome shotgun (WGS) entry which is preliminary data.</text>
</comment>
<gene>
    <name evidence="1" type="ORF">EBN03_21650</name>
</gene>
<keyword evidence="2" id="KW-1185">Reference proteome</keyword>
<dbReference type="OrthoDB" id="530515at2"/>
<sequence length="120" mass="12821">MASVNIDGSDVVVRLSTLEKLGAFHGDVRIPLLAITGVRVTENPWSELRGMRFPGTGFPGVIALCTLRGRGIHDFAAVYGKRPGVVIDAQGADFERVTVTCDDPQTVVDRITAARNGSAR</sequence>
<dbReference type="RefSeq" id="WP_122189896.1">
    <property type="nucleotide sequence ID" value="NZ_RFFH01000009.1"/>
</dbReference>
<dbReference type="AlphaFoldDB" id="A0A3M2L7Z1"/>
<organism evidence="1 2">
    <name type="scientific">Nocardia stercoris</name>
    <dbReference type="NCBI Taxonomy" id="2483361"/>
    <lineage>
        <taxon>Bacteria</taxon>
        <taxon>Bacillati</taxon>
        <taxon>Actinomycetota</taxon>
        <taxon>Actinomycetes</taxon>
        <taxon>Mycobacteriales</taxon>
        <taxon>Nocardiaceae</taxon>
        <taxon>Nocardia</taxon>
    </lineage>
</organism>
<proteinExistence type="predicted"/>
<dbReference type="Proteomes" id="UP000279275">
    <property type="component" value="Unassembled WGS sequence"/>
</dbReference>
<dbReference type="EMBL" id="RFFH01000009">
    <property type="protein sequence ID" value="RMI30658.1"/>
    <property type="molecule type" value="Genomic_DNA"/>
</dbReference>
<evidence type="ECO:0000313" key="1">
    <source>
        <dbReference type="EMBL" id="RMI30658.1"/>
    </source>
</evidence>
<name>A0A3M2L7Z1_9NOCA</name>
<evidence type="ECO:0000313" key="2">
    <source>
        <dbReference type="Proteomes" id="UP000279275"/>
    </source>
</evidence>